<gene>
    <name evidence="3" type="ORF">MMEN_LOCUS13539</name>
</gene>
<dbReference type="SUPFAM" id="SSF54001">
    <property type="entry name" value="Cysteine proteinases"/>
    <property type="match status" value="1"/>
</dbReference>
<dbReference type="AlphaFoldDB" id="A0A8S4BBB6"/>
<evidence type="ECO:0000313" key="4">
    <source>
        <dbReference type="Proteomes" id="UP000677803"/>
    </source>
</evidence>
<accession>A0A8S4BBB6</accession>
<dbReference type="PANTHER" id="PTHR17609:SF3">
    <property type="entry name" value="SAP DOMAIN-CONTAINING PROTEIN"/>
    <property type="match status" value="1"/>
</dbReference>
<feature type="non-terminal residue" evidence="3">
    <location>
        <position position="985"/>
    </location>
</feature>
<dbReference type="EMBL" id="CAJRST010015557">
    <property type="protein sequence ID" value="CAG5933849.1"/>
    <property type="molecule type" value="Genomic_DNA"/>
</dbReference>
<keyword evidence="4" id="KW-1185">Reference proteome</keyword>
<sequence>MCPHCAMTMNRRNVRLHIERKHKPKGVDITATKHLKSQAIDYKNGIFAVVKSFLGPNTPIHVVKRTWGKEQSTKCELDVCKINAEFAERSNCRPFECHHIQSLIYCPPFIGENPSLTEDVLQEMVSEKWFGEDKKERCLKRQREATDAGTPLSCKLSICNPSTKRFISIYEPTVSYYSRLGRIMVTFDTKQISWHCPCARPRQSCLHKYIAKWHLFQFERALFQRTQSVEEELVQNRFPTEVEGGEEEEEEGGHYPPEGDVLEKMVQYIYHHKRMPSVLDTNVVMSENFPRLYTPAETFCTECSEAALLGEPELITTKGKILTVTGVIEGISLFRKQCNTCGMMYRYQEWSDGVYNFDDKTLLSLHLCLFLRNSLQTHQAVSRTIEVLERTYGQTYPSKNRILHAYLAFEALCDHEYTYACVSCGHNPVCVVMDLHKKGVFNMPVSNIDKPPEGFDGNVNIEDFWDKVSMEMISRGFVPSNKANPFIVRPSYKFWAPWIGPHTRRGSVVLNTEDRKIHSPHSAKEEVELTVTEDRLKDELLKLKMEAVRSLCMQCGIDPKGSRLDLIIRLQTEMKNRASYDKVFSHVWGASGGWAVVTCPCAVVYAVKFNLRAESPRDFIDLLLSMKHFPNITLYDFARGLATHANTRLPGTFRPHDGRLLEPTLTNICLASSGQVKANLPWLAQKKEVPDFNGHPITGSSERYALYDRFHEANTKDARDVLRRVDLAQELCGWLNSQCAEQLFSGMRKNNYFLNMMTPSSHVFLMRNILHHYNTAKNLATIENMKKMLGVGYDIGFNSYGQTVLAGINEAQDPTTTADEGQGPAMATDQVPNTGTTEAPVLDLSVCRPDCWGLPHLRHMLARSGIPESQVDYVLDARRSPTEIIGTIGTTNLRRKDFQSLGLQQNLEATIANCCMELICDMAWWKKKDVYAADAYVVATWHAPSFQDPFLNLPDPPGQAYSNDCGVFMVMYALYMALGWRFDFG</sequence>
<feature type="domain" description="HMG" evidence="2">
    <location>
        <begin position="286"/>
        <end position="405"/>
    </location>
</feature>
<dbReference type="InterPro" id="IPR038765">
    <property type="entry name" value="Papain-like_cys_pep_sf"/>
</dbReference>
<name>A0A8S4BBB6_9TELE</name>
<organism evidence="3 4">
    <name type="scientific">Menidia menidia</name>
    <name type="common">Atlantic silverside</name>
    <dbReference type="NCBI Taxonomy" id="238744"/>
    <lineage>
        <taxon>Eukaryota</taxon>
        <taxon>Metazoa</taxon>
        <taxon>Chordata</taxon>
        <taxon>Craniata</taxon>
        <taxon>Vertebrata</taxon>
        <taxon>Euteleostomi</taxon>
        <taxon>Actinopterygii</taxon>
        <taxon>Neopterygii</taxon>
        <taxon>Teleostei</taxon>
        <taxon>Neoteleostei</taxon>
        <taxon>Acanthomorphata</taxon>
        <taxon>Ovalentaria</taxon>
        <taxon>Atherinomorphae</taxon>
        <taxon>Atheriniformes</taxon>
        <taxon>Atherinopsidae</taxon>
        <taxon>Menidiinae</taxon>
        <taxon>Menidia</taxon>
    </lineage>
</organism>
<evidence type="ECO:0000313" key="3">
    <source>
        <dbReference type="EMBL" id="CAG5933849.1"/>
    </source>
</evidence>
<dbReference type="OrthoDB" id="8948380at2759"/>
<dbReference type="InterPro" id="IPR040648">
    <property type="entry name" value="HMGXB3_CxC4"/>
</dbReference>
<dbReference type="InterPro" id="IPR039598">
    <property type="entry name" value="HMGXB3"/>
</dbReference>
<dbReference type="Proteomes" id="UP000677803">
    <property type="component" value="Unassembled WGS sequence"/>
</dbReference>
<evidence type="ECO:0000256" key="1">
    <source>
        <dbReference type="SAM" id="MobiDB-lite"/>
    </source>
</evidence>
<evidence type="ECO:0000259" key="2">
    <source>
        <dbReference type="Pfam" id="PF18717"/>
    </source>
</evidence>
<dbReference type="PANTHER" id="PTHR17609">
    <property type="entry name" value="HMG DOMAIN-CONTAINING PROTEIN 3"/>
    <property type="match status" value="1"/>
</dbReference>
<protein>
    <submittedName>
        <fullName evidence="3">(Atlantic silverside) hypothetical protein</fullName>
    </submittedName>
</protein>
<comment type="caution">
    <text evidence="3">The sequence shown here is derived from an EMBL/GenBank/DDBJ whole genome shotgun (WGS) entry which is preliminary data.</text>
</comment>
<feature type="region of interest" description="Disordered" evidence="1">
    <location>
        <begin position="813"/>
        <end position="832"/>
    </location>
</feature>
<dbReference type="Pfam" id="PF18717">
    <property type="entry name" value="CxC4"/>
    <property type="match status" value="1"/>
</dbReference>
<reference evidence="3" key="1">
    <citation type="submission" date="2021-05" db="EMBL/GenBank/DDBJ databases">
        <authorList>
            <person name="Tigano A."/>
        </authorList>
    </citation>
    <scope>NUCLEOTIDE SEQUENCE</scope>
</reference>
<proteinExistence type="predicted"/>